<gene>
    <name evidence="4" type="ORF">SAMN05216289_1342</name>
</gene>
<dbReference type="Gene3D" id="3.30.530.20">
    <property type="match status" value="1"/>
</dbReference>
<dbReference type="RefSeq" id="WP_092410209.1">
    <property type="nucleotide sequence ID" value="NZ_FOVF01000034.1"/>
</dbReference>
<evidence type="ECO:0000256" key="2">
    <source>
        <dbReference type="SAM" id="MobiDB-lite"/>
    </source>
</evidence>
<feature type="domain" description="Activator of Hsp90 ATPase homologue 1/2-like C-terminal" evidence="3">
    <location>
        <begin position="35"/>
        <end position="160"/>
    </location>
</feature>
<reference evidence="4 5" key="1">
    <citation type="submission" date="2016-10" db="EMBL/GenBank/DDBJ databases">
        <authorList>
            <person name="de Groot N.N."/>
        </authorList>
    </citation>
    <scope>NUCLEOTIDE SEQUENCE [LARGE SCALE GENOMIC DNA]</scope>
    <source>
        <strain evidence="4 5">CGMCC 1.7659</strain>
    </source>
</reference>
<sequence length="164" mass="17709">MNAVHKPSPRSVEFPPPAGASTAPVSVHVRRRIAAPAQALFDAWLDPAAIAAWMRPFDTVRTEAQADPVVGGSYRIDMVQPDGALVEHVGTYVQIDPPRRLVFTWASPATQHKDSLVTIEFIESDGATEVSLTHEQLPEYMAQAHVGGWTSALEKLAARFGSAA</sequence>
<feature type="region of interest" description="Disordered" evidence="2">
    <location>
        <begin position="1"/>
        <end position="21"/>
    </location>
</feature>
<evidence type="ECO:0000313" key="5">
    <source>
        <dbReference type="Proteomes" id="UP000198575"/>
    </source>
</evidence>
<dbReference type="InterPro" id="IPR023393">
    <property type="entry name" value="START-like_dom_sf"/>
</dbReference>
<evidence type="ECO:0000313" key="4">
    <source>
        <dbReference type="EMBL" id="SFN59010.1"/>
    </source>
</evidence>
<comment type="similarity">
    <text evidence="1">Belongs to the AHA1 family.</text>
</comment>
<dbReference type="InterPro" id="IPR013538">
    <property type="entry name" value="ASHA1/2-like_C"/>
</dbReference>
<evidence type="ECO:0000256" key="1">
    <source>
        <dbReference type="ARBA" id="ARBA00006817"/>
    </source>
</evidence>
<dbReference type="OrthoDB" id="9805228at2"/>
<dbReference type="EMBL" id="FOVF01000034">
    <property type="protein sequence ID" value="SFN59010.1"/>
    <property type="molecule type" value="Genomic_DNA"/>
</dbReference>
<dbReference type="SUPFAM" id="SSF55961">
    <property type="entry name" value="Bet v1-like"/>
    <property type="match status" value="1"/>
</dbReference>
<accession>A0A1I5A9K3</accession>
<proteinExistence type="inferred from homology"/>
<dbReference type="STRING" id="578942.SAMN05216289_1342"/>
<evidence type="ECO:0000259" key="3">
    <source>
        <dbReference type="Pfam" id="PF08327"/>
    </source>
</evidence>
<dbReference type="AlphaFoldDB" id="A0A1I5A9K3"/>
<keyword evidence="5" id="KW-1185">Reference proteome</keyword>
<protein>
    <submittedName>
        <fullName evidence="4">Uncharacterized conserved protein YndB, AHSA1/START domain</fullName>
    </submittedName>
</protein>
<dbReference type="CDD" id="cd07814">
    <property type="entry name" value="SRPBCC_CalC_Aha1-like"/>
    <property type="match status" value="1"/>
</dbReference>
<name>A0A1I5A9K3_9GAMM</name>
<organism evidence="4 5">
    <name type="scientific">Dokdonella immobilis</name>
    <dbReference type="NCBI Taxonomy" id="578942"/>
    <lineage>
        <taxon>Bacteria</taxon>
        <taxon>Pseudomonadati</taxon>
        <taxon>Pseudomonadota</taxon>
        <taxon>Gammaproteobacteria</taxon>
        <taxon>Lysobacterales</taxon>
        <taxon>Rhodanobacteraceae</taxon>
        <taxon>Dokdonella</taxon>
    </lineage>
</organism>
<dbReference type="Proteomes" id="UP000198575">
    <property type="component" value="Unassembled WGS sequence"/>
</dbReference>
<dbReference type="Pfam" id="PF08327">
    <property type="entry name" value="AHSA1"/>
    <property type="match status" value="1"/>
</dbReference>